<dbReference type="NCBIfam" id="TIGR00227">
    <property type="entry name" value="ribD_Cterm"/>
    <property type="match status" value="1"/>
</dbReference>
<dbReference type="PANTHER" id="PTHR38011">
    <property type="entry name" value="DIHYDROFOLATE REDUCTASE FAMILY PROTEIN (AFU_ORTHOLOGUE AFUA_8G06820)"/>
    <property type="match status" value="1"/>
</dbReference>
<dbReference type="Proteomes" id="UP001416858">
    <property type="component" value="Unassembled WGS sequence"/>
</dbReference>
<dbReference type="RefSeq" id="WP_345688590.1">
    <property type="nucleotide sequence ID" value="NZ_BAABRO010000025.1"/>
</dbReference>
<dbReference type="PIRSF" id="PIRSF006769">
    <property type="entry name" value="RibD"/>
    <property type="match status" value="1"/>
</dbReference>
<evidence type="ECO:0000256" key="3">
    <source>
        <dbReference type="ARBA" id="ARBA00004910"/>
    </source>
</evidence>
<dbReference type="InterPro" id="IPR002734">
    <property type="entry name" value="RibDG_C"/>
</dbReference>
<dbReference type="Pfam" id="PF00383">
    <property type="entry name" value="dCMP_cyt_deam_1"/>
    <property type="match status" value="1"/>
</dbReference>
<keyword evidence="6 9" id="KW-0521">NADP</keyword>
<keyword evidence="9" id="KW-0686">Riboflavin biosynthesis</keyword>
<dbReference type="InterPro" id="IPR004794">
    <property type="entry name" value="Eubact_RibD"/>
</dbReference>
<dbReference type="CDD" id="cd01284">
    <property type="entry name" value="Riboflavin_deaminase-reductase"/>
    <property type="match status" value="1"/>
</dbReference>
<comment type="similarity">
    <text evidence="4 9">In the N-terminal section; belongs to the cytidine and deoxycytidylate deaminase family.</text>
</comment>
<evidence type="ECO:0000259" key="10">
    <source>
        <dbReference type="PROSITE" id="PS51747"/>
    </source>
</evidence>
<keyword evidence="9" id="KW-0479">Metal-binding</keyword>
<evidence type="ECO:0000256" key="6">
    <source>
        <dbReference type="ARBA" id="ARBA00022857"/>
    </source>
</evidence>
<protein>
    <recommendedName>
        <fullName evidence="9">Riboflavin biosynthesis protein RibD</fullName>
    </recommendedName>
    <domain>
        <recommendedName>
            <fullName evidence="9">Diaminohydroxyphosphoribosylaminopyrimidine deaminase</fullName>
            <shortName evidence="9">DRAP deaminase</shortName>
            <ecNumber evidence="9">3.5.4.26</ecNumber>
        </recommendedName>
        <alternativeName>
            <fullName evidence="9">Riboflavin-specific deaminase</fullName>
        </alternativeName>
    </domain>
    <domain>
        <recommendedName>
            <fullName evidence="9">5-amino-6-(5-phosphoribosylamino)uracil reductase</fullName>
            <ecNumber evidence="9">1.1.1.193</ecNumber>
        </recommendedName>
        <alternativeName>
            <fullName evidence="9">HTP reductase</fullName>
        </alternativeName>
    </domain>
</protein>
<comment type="cofactor">
    <cofactor evidence="9">
        <name>Zn(2+)</name>
        <dbReference type="ChEBI" id="CHEBI:29105"/>
    </cofactor>
    <text evidence="9">Binds 1 zinc ion.</text>
</comment>
<comment type="caution">
    <text evidence="11">The sequence shown here is derived from an EMBL/GenBank/DDBJ whole genome shotgun (WGS) entry which is preliminary data.</text>
</comment>
<dbReference type="InterPro" id="IPR002125">
    <property type="entry name" value="CMP_dCMP_dom"/>
</dbReference>
<reference evidence="11 12" key="1">
    <citation type="submission" date="2024-02" db="EMBL/GenBank/DDBJ databases">
        <title>Rhodopirellula caenicola NBRC 110016.</title>
        <authorList>
            <person name="Ichikawa N."/>
            <person name="Katano-Makiyama Y."/>
            <person name="Hidaka K."/>
        </authorList>
    </citation>
    <scope>NUCLEOTIDE SEQUENCE [LARGE SCALE GENOMIC DNA]</scope>
    <source>
        <strain evidence="11 12">NBRC 110016</strain>
    </source>
</reference>
<evidence type="ECO:0000256" key="5">
    <source>
        <dbReference type="ARBA" id="ARBA00007417"/>
    </source>
</evidence>
<dbReference type="PROSITE" id="PS51747">
    <property type="entry name" value="CYT_DCMP_DEAMINASES_2"/>
    <property type="match status" value="1"/>
</dbReference>
<dbReference type="EC" id="1.1.1.193" evidence="9"/>
<evidence type="ECO:0000256" key="8">
    <source>
        <dbReference type="ARBA" id="ARBA00023268"/>
    </source>
</evidence>
<dbReference type="PANTHER" id="PTHR38011:SF7">
    <property type="entry name" value="2,5-DIAMINO-6-RIBOSYLAMINO-4(3H)-PYRIMIDINONE 5'-PHOSPHATE REDUCTASE"/>
    <property type="match status" value="1"/>
</dbReference>
<keyword evidence="9" id="KW-0378">Hydrolase</keyword>
<comment type="similarity">
    <text evidence="5 9">In the C-terminal section; belongs to the HTP reductase family.</text>
</comment>
<name>A0ABP9VZL7_9BACT</name>
<evidence type="ECO:0000313" key="11">
    <source>
        <dbReference type="EMBL" id="GAA5510569.1"/>
    </source>
</evidence>
<keyword evidence="12" id="KW-1185">Reference proteome</keyword>
<comment type="pathway">
    <text evidence="3 9">Cofactor biosynthesis; riboflavin biosynthesis; 5-amino-6-(D-ribitylamino)uracil from GTP: step 3/4.</text>
</comment>
<keyword evidence="8" id="KW-0511">Multifunctional enzyme</keyword>
<evidence type="ECO:0000256" key="7">
    <source>
        <dbReference type="ARBA" id="ARBA00023002"/>
    </source>
</evidence>
<gene>
    <name evidence="11" type="primary">ribD</name>
    <name evidence="11" type="ORF">Rcae01_06078</name>
</gene>
<comment type="catalytic activity">
    <reaction evidence="9">
        <text>5-amino-6-(5-phospho-D-ribitylamino)uracil + NADP(+) = 5-amino-6-(5-phospho-D-ribosylamino)uracil + NADPH + H(+)</text>
        <dbReference type="Rhea" id="RHEA:17845"/>
        <dbReference type="ChEBI" id="CHEBI:15378"/>
        <dbReference type="ChEBI" id="CHEBI:57783"/>
        <dbReference type="ChEBI" id="CHEBI:58349"/>
        <dbReference type="ChEBI" id="CHEBI:58421"/>
        <dbReference type="ChEBI" id="CHEBI:58453"/>
        <dbReference type="EC" id="1.1.1.193"/>
    </reaction>
</comment>
<feature type="domain" description="CMP/dCMP-type deaminase" evidence="10">
    <location>
        <begin position="7"/>
        <end position="128"/>
    </location>
</feature>
<sequence length="380" mass="40550">MNSSRFETDDDLMRLALGLAEQGRGSVEPNPMVGCVIVRDDQVIGQGYHQRFGGPHAEVHALRDAGDARGATAYVTLEPCCHHGKTPPCSDALIAAGISRVVVAMADPFERVDGGGLAQLQRAGIETRVGVLEQQARELNAPYLKRLKTGRPFTIAKWAMTVDGRIATSTGQSQWISNEASRADVHALRGRVDAIAVGMGTVMADDPMLTARPAGVRTATRVVFCANRLPTTRSRLIQSATEVPVLLIVSPRIGSSDVAELEQLGASVYRCTSSNLVQMIHQTLDFLGGQGMTNVMIEGGGKLMASFLTADAIDQYEVYIGAKVFGGHRALGPVAGEGFASVAEAAALRLVSLQRLGDNDVKLVYRNTPRGRFDAPDVSQ</sequence>
<dbReference type="EMBL" id="BAABRO010000025">
    <property type="protein sequence ID" value="GAA5510569.1"/>
    <property type="molecule type" value="Genomic_DNA"/>
</dbReference>
<comment type="catalytic activity">
    <reaction evidence="9">
        <text>2,5-diamino-6-hydroxy-4-(5-phosphoribosylamino)-pyrimidine + H2O + H(+) = 5-amino-6-(5-phospho-D-ribosylamino)uracil + NH4(+)</text>
        <dbReference type="Rhea" id="RHEA:21868"/>
        <dbReference type="ChEBI" id="CHEBI:15377"/>
        <dbReference type="ChEBI" id="CHEBI:15378"/>
        <dbReference type="ChEBI" id="CHEBI:28938"/>
        <dbReference type="ChEBI" id="CHEBI:58453"/>
        <dbReference type="ChEBI" id="CHEBI:58614"/>
        <dbReference type="EC" id="3.5.4.26"/>
    </reaction>
</comment>
<dbReference type="InterPro" id="IPR011549">
    <property type="entry name" value="RibD_C"/>
</dbReference>
<dbReference type="InterPro" id="IPR050765">
    <property type="entry name" value="Riboflavin_Biosynth_HTPR"/>
</dbReference>
<accession>A0ABP9VZL7</accession>
<evidence type="ECO:0000256" key="9">
    <source>
        <dbReference type="PIRNR" id="PIRNR006769"/>
    </source>
</evidence>
<proteinExistence type="inferred from homology"/>
<dbReference type="SUPFAM" id="SSF53597">
    <property type="entry name" value="Dihydrofolate reductase-like"/>
    <property type="match status" value="1"/>
</dbReference>
<dbReference type="Gene3D" id="3.40.140.10">
    <property type="entry name" value="Cytidine Deaminase, domain 2"/>
    <property type="match status" value="1"/>
</dbReference>
<dbReference type="EC" id="3.5.4.26" evidence="9"/>
<organism evidence="11 12">
    <name type="scientific">Novipirellula caenicola</name>
    <dbReference type="NCBI Taxonomy" id="1536901"/>
    <lineage>
        <taxon>Bacteria</taxon>
        <taxon>Pseudomonadati</taxon>
        <taxon>Planctomycetota</taxon>
        <taxon>Planctomycetia</taxon>
        <taxon>Pirellulales</taxon>
        <taxon>Pirellulaceae</taxon>
        <taxon>Novipirellula</taxon>
    </lineage>
</organism>
<dbReference type="SUPFAM" id="SSF53927">
    <property type="entry name" value="Cytidine deaminase-like"/>
    <property type="match status" value="1"/>
</dbReference>
<keyword evidence="7 9" id="KW-0560">Oxidoreductase</keyword>
<dbReference type="NCBIfam" id="TIGR00326">
    <property type="entry name" value="eubact_ribD"/>
    <property type="match status" value="1"/>
</dbReference>
<comment type="function">
    <text evidence="1 9">Converts 2,5-diamino-6-(ribosylamino)-4(3h)-pyrimidinone 5'-phosphate into 5-amino-6-(ribosylamino)-2,4(1h,3h)-pyrimidinedione 5'-phosphate.</text>
</comment>
<evidence type="ECO:0000256" key="4">
    <source>
        <dbReference type="ARBA" id="ARBA00005259"/>
    </source>
</evidence>
<evidence type="ECO:0000256" key="2">
    <source>
        <dbReference type="ARBA" id="ARBA00004882"/>
    </source>
</evidence>
<dbReference type="InterPro" id="IPR016193">
    <property type="entry name" value="Cytidine_deaminase-like"/>
</dbReference>
<dbReference type="Pfam" id="PF01872">
    <property type="entry name" value="RibD_C"/>
    <property type="match status" value="1"/>
</dbReference>
<keyword evidence="9" id="KW-0862">Zinc</keyword>
<dbReference type="Gene3D" id="3.40.430.10">
    <property type="entry name" value="Dihydrofolate Reductase, subunit A"/>
    <property type="match status" value="1"/>
</dbReference>
<evidence type="ECO:0000313" key="12">
    <source>
        <dbReference type="Proteomes" id="UP001416858"/>
    </source>
</evidence>
<evidence type="ECO:0000256" key="1">
    <source>
        <dbReference type="ARBA" id="ARBA00002151"/>
    </source>
</evidence>
<comment type="pathway">
    <text evidence="2 9">Cofactor biosynthesis; riboflavin biosynthesis; 5-amino-6-(D-ribitylamino)uracil from GTP: step 2/4.</text>
</comment>
<dbReference type="InterPro" id="IPR024072">
    <property type="entry name" value="DHFR-like_dom_sf"/>
</dbReference>